<dbReference type="Proteomes" id="UP001549104">
    <property type="component" value="Unassembled WGS sequence"/>
</dbReference>
<dbReference type="SUPFAM" id="SSF52833">
    <property type="entry name" value="Thioredoxin-like"/>
    <property type="match status" value="1"/>
</dbReference>
<name>A0ABV2K9I0_SPOPS</name>
<dbReference type="Pfam" id="PF02630">
    <property type="entry name" value="SCO1-SenC"/>
    <property type="match status" value="1"/>
</dbReference>
<evidence type="ECO:0000256" key="3">
    <source>
        <dbReference type="SAM" id="SignalP"/>
    </source>
</evidence>
<feature type="domain" description="Thioredoxin" evidence="4">
    <location>
        <begin position="24"/>
        <end position="189"/>
    </location>
</feature>
<dbReference type="EMBL" id="JBEPME010000004">
    <property type="protein sequence ID" value="MET3657735.1"/>
    <property type="molecule type" value="Genomic_DNA"/>
</dbReference>
<proteinExistence type="inferred from homology"/>
<keyword evidence="3" id="KW-0732">Signal</keyword>
<dbReference type="RefSeq" id="WP_354313486.1">
    <property type="nucleotide sequence ID" value="NZ_JBEPME010000004.1"/>
</dbReference>
<dbReference type="PANTHER" id="PTHR12151">
    <property type="entry name" value="ELECTRON TRANSPORT PROTIN SCO1/SENC FAMILY MEMBER"/>
    <property type="match status" value="1"/>
</dbReference>
<dbReference type="InterPro" id="IPR036249">
    <property type="entry name" value="Thioredoxin-like_sf"/>
</dbReference>
<comment type="similarity">
    <text evidence="1">Belongs to the SCO1/2 family.</text>
</comment>
<dbReference type="Gene3D" id="3.40.30.10">
    <property type="entry name" value="Glutaredoxin"/>
    <property type="match status" value="1"/>
</dbReference>
<feature type="signal peptide" evidence="3">
    <location>
        <begin position="1"/>
        <end position="21"/>
    </location>
</feature>
<evidence type="ECO:0000259" key="4">
    <source>
        <dbReference type="PROSITE" id="PS51352"/>
    </source>
</evidence>
<evidence type="ECO:0000256" key="1">
    <source>
        <dbReference type="ARBA" id="ARBA00010996"/>
    </source>
</evidence>
<evidence type="ECO:0000256" key="2">
    <source>
        <dbReference type="ARBA" id="ARBA00023008"/>
    </source>
</evidence>
<protein>
    <submittedName>
        <fullName evidence="5">Protein SCO1/2</fullName>
    </submittedName>
</protein>
<dbReference type="PROSITE" id="PS51257">
    <property type="entry name" value="PROKAR_LIPOPROTEIN"/>
    <property type="match status" value="1"/>
</dbReference>
<comment type="caution">
    <text evidence="5">The sequence shown here is derived from an EMBL/GenBank/DDBJ whole genome shotgun (WGS) entry which is preliminary data.</text>
</comment>
<dbReference type="InterPro" id="IPR013766">
    <property type="entry name" value="Thioredoxin_domain"/>
</dbReference>
<dbReference type="PANTHER" id="PTHR12151:SF25">
    <property type="entry name" value="LINALOOL DEHYDRATASE_ISOMERASE DOMAIN-CONTAINING PROTEIN"/>
    <property type="match status" value="1"/>
</dbReference>
<evidence type="ECO:0000313" key="5">
    <source>
        <dbReference type="EMBL" id="MET3657735.1"/>
    </source>
</evidence>
<keyword evidence="6" id="KW-1185">Reference proteome</keyword>
<dbReference type="CDD" id="cd02968">
    <property type="entry name" value="SCO"/>
    <property type="match status" value="1"/>
</dbReference>
<reference evidence="5 6" key="1">
    <citation type="submission" date="2024-06" db="EMBL/GenBank/DDBJ databases">
        <title>Sorghum-associated microbial communities from plants grown in Nebraska, USA.</title>
        <authorList>
            <person name="Schachtman D."/>
        </authorList>
    </citation>
    <scope>NUCLEOTIDE SEQUENCE [LARGE SCALE GENOMIC DNA]</scope>
    <source>
        <strain evidence="5 6">1288</strain>
    </source>
</reference>
<gene>
    <name evidence="5" type="ORF">ABIC55_002832</name>
</gene>
<sequence>MKNICYLFIPLVIAVLLSACSSVPHSGKEIVPFSYTDQNGQPFGTDELTGKVWIADFVFTKCKTVCPPMTLEMADLQKKFEDEGVQVEFVSFTVDPTIDSPDVLKEYIHQFTDDEKNWHILTGYTQEEIEAFARDQFQTIVQKPSSSNQVIHGTNFYLIDQQGSIVNEYNYVDASYVKEMTKDIKKIQR</sequence>
<evidence type="ECO:0000313" key="6">
    <source>
        <dbReference type="Proteomes" id="UP001549104"/>
    </source>
</evidence>
<organism evidence="5 6">
    <name type="scientific">Sporosarcina psychrophila</name>
    <name type="common">Bacillus psychrophilus</name>
    <dbReference type="NCBI Taxonomy" id="1476"/>
    <lineage>
        <taxon>Bacteria</taxon>
        <taxon>Bacillati</taxon>
        <taxon>Bacillota</taxon>
        <taxon>Bacilli</taxon>
        <taxon>Bacillales</taxon>
        <taxon>Caryophanaceae</taxon>
        <taxon>Sporosarcina</taxon>
    </lineage>
</organism>
<dbReference type="InterPro" id="IPR003782">
    <property type="entry name" value="SCO1/SenC"/>
</dbReference>
<keyword evidence="2" id="KW-0186">Copper</keyword>
<feature type="chain" id="PRO_5045728633" evidence="3">
    <location>
        <begin position="22"/>
        <end position="189"/>
    </location>
</feature>
<accession>A0ABV2K9I0</accession>
<dbReference type="PROSITE" id="PS51352">
    <property type="entry name" value="THIOREDOXIN_2"/>
    <property type="match status" value="1"/>
</dbReference>